<dbReference type="GO" id="GO:0003743">
    <property type="term" value="F:translation initiation factor activity"/>
    <property type="evidence" value="ECO:0007669"/>
    <property type="project" value="TreeGrafter"/>
</dbReference>
<proteinExistence type="inferred from homology"/>
<organism evidence="2 3">
    <name type="scientific">Rubus argutus</name>
    <name type="common">Southern blackberry</name>
    <dbReference type="NCBI Taxonomy" id="59490"/>
    <lineage>
        <taxon>Eukaryota</taxon>
        <taxon>Viridiplantae</taxon>
        <taxon>Streptophyta</taxon>
        <taxon>Embryophyta</taxon>
        <taxon>Tracheophyta</taxon>
        <taxon>Spermatophyta</taxon>
        <taxon>Magnoliopsida</taxon>
        <taxon>eudicotyledons</taxon>
        <taxon>Gunneridae</taxon>
        <taxon>Pentapetalae</taxon>
        <taxon>rosids</taxon>
        <taxon>fabids</taxon>
        <taxon>Rosales</taxon>
        <taxon>Rosaceae</taxon>
        <taxon>Rosoideae</taxon>
        <taxon>Rosoideae incertae sedis</taxon>
        <taxon>Rubus</taxon>
    </lineage>
</organism>
<dbReference type="SUPFAM" id="SSF100950">
    <property type="entry name" value="NagB/RpiA/CoA transferase-like"/>
    <property type="match status" value="1"/>
</dbReference>
<dbReference type="Proteomes" id="UP001457282">
    <property type="component" value="Unassembled WGS sequence"/>
</dbReference>
<dbReference type="GO" id="GO:0005085">
    <property type="term" value="F:guanyl-nucleotide exchange factor activity"/>
    <property type="evidence" value="ECO:0007669"/>
    <property type="project" value="TreeGrafter"/>
</dbReference>
<dbReference type="GO" id="GO:0005851">
    <property type="term" value="C:eukaryotic translation initiation factor 2B complex"/>
    <property type="evidence" value="ECO:0007669"/>
    <property type="project" value="TreeGrafter"/>
</dbReference>
<sequence>MMELEIELKKASDSLKLWDTTSISLTSGCDMFIPYVTRTSALEYEDFNSAKSRLIERAEIFGEISTKACRIITFLSQDFIFDGCKFMGSLELFSKY</sequence>
<reference evidence="2 3" key="1">
    <citation type="journal article" date="2023" name="G3 (Bethesda)">
        <title>A chromosome-length genome assembly and annotation of blackberry (Rubus argutus, cv. 'Hillquist').</title>
        <authorList>
            <person name="Bruna T."/>
            <person name="Aryal R."/>
            <person name="Dudchenko O."/>
            <person name="Sargent D.J."/>
            <person name="Mead D."/>
            <person name="Buti M."/>
            <person name="Cavallini A."/>
            <person name="Hytonen T."/>
            <person name="Andres J."/>
            <person name="Pham M."/>
            <person name="Weisz D."/>
            <person name="Mascagni F."/>
            <person name="Usai G."/>
            <person name="Natali L."/>
            <person name="Bassil N."/>
            <person name="Fernandez G.E."/>
            <person name="Lomsadze A."/>
            <person name="Armour M."/>
            <person name="Olukolu B."/>
            <person name="Poorten T."/>
            <person name="Britton C."/>
            <person name="Davik J."/>
            <person name="Ashrafi H."/>
            <person name="Aiden E.L."/>
            <person name="Borodovsky M."/>
            <person name="Worthington M."/>
        </authorList>
    </citation>
    <scope>NUCLEOTIDE SEQUENCE [LARGE SCALE GENOMIC DNA]</scope>
    <source>
        <strain evidence="2">PI 553951</strain>
    </source>
</reference>
<evidence type="ECO:0000313" key="2">
    <source>
        <dbReference type="EMBL" id="KAK9931573.1"/>
    </source>
</evidence>
<evidence type="ECO:0000313" key="3">
    <source>
        <dbReference type="Proteomes" id="UP001457282"/>
    </source>
</evidence>
<dbReference type="AlphaFoldDB" id="A0AAW1X6B2"/>
<dbReference type="InterPro" id="IPR051501">
    <property type="entry name" value="eIF2B_alpha/beta/delta"/>
</dbReference>
<name>A0AAW1X6B2_RUBAR</name>
<dbReference type="InterPro" id="IPR037171">
    <property type="entry name" value="NagB/RpiA_transferase-like"/>
</dbReference>
<evidence type="ECO:0000256" key="1">
    <source>
        <dbReference type="ARBA" id="ARBA00007251"/>
    </source>
</evidence>
<dbReference type="InterPro" id="IPR042528">
    <property type="entry name" value="elF-2B_alpha_N"/>
</dbReference>
<dbReference type="PANTHER" id="PTHR45860">
    <property type="entry name" value="TRANSLATION INITIATION FACTOR EIF-2B SUBUNIT ALPHA"/>
    <property type="match status" value="1"/>
</dbReference>
<comment type="similarity">
    <text evidence="1">Belongs to the eIF-2B alpha/beta/delta subunits family.</text>
</comment>
<accession>A0AAW1X6B2</accession>
<keyword evidence="3" id="KW-1185">Reference proteome</keyword>
<dbReference type="Gene3D" id="1.20.120.1070">
    <property type="entry name" value="Translation initiation factor eIF-2B, N-terminal domain"/>
    <property type="match status" value="1"/>
</dbReference>
<dbReference type="PANTHER" id="PTHR45860:SF1">
    <property type="entry name" value="TRANSLATION INITIATION FACTOR EIF-2B SUBUNIT ALPHA"/>
    <property type="match status" value="1"/>
</dbReference>
<comment type="caution">
    <text evidence="2">The sequence shown here is derived from an EMBL/GenBank/DDBJ whole genome shotgun (WGS) entry which is preliminary data.</text>
</comment>
<protein>
    <submittedName>
        <fullName evidence="2">Uncharacterized protein</fullName>
    </submittedName>
</protein>
<gene>
    <name evidence="2" type="ORF">M0R45_018845</name>
</gene>
<dbReference type="EMBL" id="JBEDUW010000004">
    <property type="protein sequence ID" value="KAK9931573.1"/>
    <property type="molecule type" value="Genomic_DNA"/>
</dbReference>